<dbReference type="Pfam" id="PF01782">
    <property type="entry name" value="RimM"/>
    <property type="match status" value="1"/>
</dbReference>
<keyword evidence="3 5" id="KW-0698">rRNA processing</keyword>
<evidence type="ECO:0000259" key="6">
    <source>
        <dbReference type="Pfam" id="PF01782"/>
    </source>
</evidence>
<dbReference type="AlphaFoldDB" id="C2MEA4"/>
<reference evidence="8 9" key="1">
    <citation type="submission" date="2009-04" db="EMBL/GenBank/DDBJ databases">
        <authorList>
            <person name="Sebastian Y."/>
            <person name="Madupu R."/>
            <person name="Durkin A.S."/>
            <person name="Torralba M."/>
            <person name="Methe B."/>
            <person name="Sutton G.G."/>
            <person name="Strausberg R.L."/>
            <person name="Nelson K.E."/>
        </authorList>
    </citation>
    <scope>NUCLEOTIDE SEQUENCE [LARGE SCALE GENOMIC DNA]</scope>
    <source>
        <strain evidence="8 9">60-3</strain>
    </source>
</reference>
<dbReference type="InterPro" id="IPR011961">
    <property type="entry name" value="RimM"/>
</dbReference>
<dbReference type="GO" id="GO:0005737">
    <property type="term" value="C:cytoplasm"/>
    <property type="evidence" value="ECO:0007669"/>
    <property type="project" value="UniProtKB-SubCell"/>
</dbReference>
<accession>C2MEA4</accession>
<dbReference type="NCBIfam" id="TIGR02273">
    <property type="entry name" value="16S_RimM"/>
    <property type="match status" value="1"/>
</dbReference>
<comment type="domain">
    <text evidence="5">The PRC barrel domain binds ribosomal protein uS19.</text>
</comment>
<evidence type="ECO:0000256" key="3">
    <source>
        <dbReference type="ARBA" id="ARBA00022552"/>
    </source>
</evidence>
<dbReference type="PANTHER" id="PTHR33692:SF1">
    <property type="entry name" value="RIBOSOME MATURATION FACTOR RIMM"/>
    <property type="match status" value="1"/>
</dbReference>
<dbReference type="Gene3D" id="2.30.30.240">
    <property type="entry name" value="PRC-barrel domain"/>
    <property type="match status" value="1"/>
</dbReference>
<evidence type="ECO:0000313" key="9">
    <source>
        <dbReference type="Proteomes" id="UP000003303"/>
    </source>
</evidence>
<dbReference type="InterPro" id="IPR002676">
    <property type="entry name" value="RimM_N"/>
</dbReference>
<dbReference type="eggNOG" id="COG0806">
    <property type="taxonomic scope" value="Bacteria"/>
</dbReference>
<feature type="domain" description="RimM N-terminal" evidence="6">
    <location>
        <begin position="15"/>
        <end position="98"/>
    </location>
</feature>
<keyword evidence="4 5" id="KW-0143">Chaperone</keyword>
<dbReference type="InterPro" id="IPR036976">
    <property type="entry name" value="RimM_N_sf"/>
</dbReference>
<evidence type="ECO:0000256" key="5">
    <source>
        <dbReference type="HAMAP-Rule" id="MF_00014"/>
    </source>
</evidence>
<dbReference type="InterPro" id="IPR009000">
    <property type="entry name" value="Transl_B-barrel_sf"/>
</dbReference>
<protein>
    <recommendedName>
        <fullName evidence="5">Ribosome maturation factor RimM</fullName>
    </recommendedName>
</protein>
<dbReference type="SUPFAM" id="SSF50447">
    <property type="entry name" value="Translation proteins"/>
    <property type="match status" value="1"/>
</dbReference>
<dbReference type="PANTHER" id="PTHR33692">
    <property type="entry name" value="RIBOSOME MATURATION FACTOR RIMM"/>
    <property type="match status" value="1"/>
</dbReference>
<dbReference type="Proteomes" id="UP000003303">
    <property type="component" value="Unassembled WGS sequence"/>
</dbReference>
<keyword evidence="1 5" id="KW-0963">Cytoplasm</keyword>
<evidence type="ECO:0000256" key="4">
    <source>
        <dbReference type="ARBA" id="ARBA00023186"/>
    </source>
</evidence>
<dbReference type="STRING" id="596327.PORUE0001_0262"/>
<evidence type="ECO:0000256" key="1">
    <source>
        <dbReference type="ARBA" id="ARBA00022490"/>
    </source>
</evidence>
<evidence type="ECO:0000259" key="7">
    <source>
        <dbReference type="Pfam" id="PF24986"/>
    </source>
</evidence>
<feature type="domain" description="Ribosome maturation factor RimM PRC barrel" evidence="7">
    <location>
        <begin position="110"/>
        <end position="178"/>
    </location>
</feature>
<comment type="caution">
    <text evidence="8">The sequence shown here is derived from an EMBL/GenBank/DDBJ whole genome shotgun (WGS) entry which is preliminary data.</text>
</comment>
<keyword evidence="9" id="KW-1185">Reference proteome</keyword>
<name>C2MEA4_9PORP</name>
<dbReference type="Gene3D" id="2.40.30.60">
    <property type="entry name" value="RimM"/>
    <property type="match status" value="1"/>
</dbReference>
<dbReference type="RefSeq" id="WP_007366180.1">
    <property type="nucleotide sequence ID" value="NZ_ACLR01000226.1"/>
</dbReference>
<proteinExistence type="inferred from homology"/>
<keyword evidence="2 5" id="KW-0690">Ribosome biogenesis</keyword>
<dbReference type="GO" id="GO:0005840">
    <property type="term" value="C:ribosome"/>
    <property type="evidence" value="ECO:0007669"/>
    <property type="project" value="InterPro"/>
</dbReference>
<dbReference type="HAMAP" id="MF_00014">
    <property type="entry name" value="Ribosome_mat_RimM"/>
    <property type="match status" value="1"/>
</dbReference>
<dbReference type="GO" id="GO:0043022">
    <property type="term" value="F:ribosome binding"/>
    <property type="evidence" value="ECO:0007669"/>
    <property type="project" value="InterPro"/>
</dbReference>
<sequence length="181" mass="20083">MSSTTAFTVPELTPIGHLGKPHGVRGELTAYLTIELETLCSDPSSEAFYLFAEIDALPVPYQLLSYRSKGDSYLLTLAHVADRSIAEKMTGWRLFVPTELLAESEVAYSWDHFIGFRVITPEGEAVGTILEINDQTENILLTIESSDGTQRLIPIHEELVETIDPESKTIQLHIPQGLLDL</sequence>
<evidence type="ECO:0000313" key="8">
    <source>
        <dbReference type="EMBL" id="EEK15994.1"/>
    </source>
</evidence>
<dbReference type="Pfam" id="PF24986">
    <property type="entry name" value="PRC_RimM"/>
    <property type="match status" value="1"/>
</dbReference>
<dbReference type="EMBL" id="ACLR01000226">
    <property type="protein sequence ID" value="EEK15994.1"/>
    <property type="molecule type" value="Genomic_DNA"/>
</dbReference>
<dbReference type="OrthoDB" id="9810331at2"/>
<dbReference type="GO" id="GO:0006364">
    <property type="term" value="P:rRNA processing"/>
    <property type="evidence" value="ECO:0007669"/>
    <property type="project" value="UniProtKB-UniRule"/>
</dbReference>
<dbReference type="InterPro" id="IPR011033">
    <property type="entry name" value="PRC_barrel-like_sf"/>
</dbReference>
<dbReference type="InterPro" id="IPR056792">
    <property type="entry name" value="PRC_RimM"/>
</dbReference>
<comment type="function">
    <text evidence="5">An accessory protein needed during the final step in the assembly of 30S ribosomal subunit, possibly for assembly of the head region. Essential for efficient processing of 16S rRNA. May be needed both before and after RbfA during the maturation of 16S rRNA. It has affinity for free ribosomal 30S subunits but not for 70S ribosomes.</text>
</comment>
<gene>
    <name evidence="5 8" type="primary">rimM</name>
    <name evidence="8" type="ORF">PORUE0001_0262</name>
</gene>
<comment type="subcellular location">
    <subcellularLocation>
        <location evidence="5">Cytoplasm</location>
    </subcellularLocation>
</comment>
<dbReference type="SUPFAM" id="SSF50346">
    <property type="entry name" value="PRC-barrel domain"/>
    <property type="match status" value="1"/>
</dbReference>
<evidence type="ECO:0000256" key="2">
    <source>
        <dbReference type="ARBA" id="ARBA00022517"/>
    </source>
</evidence>
<comment type="subunit">
    <text evidence="5">Binds ribosomal protein uS19.</text>
</comment>
<organism evidence="8 9">
    <name type="scientific">Porphyromonas uenonis 60-3</name>
    <dbReference type="NCBI Taxonomy" id="596327"/>
    <lineage>
        <taxon>Bacteria</taxon>
        <taxon>Pseudomonadati</taxon>
        <taxon>Bacteroidota</taxon>
        <taxon>Bacteroidia</taxon>
        <taxon>Bacteroidales</taxon>
        <taxon>Porphyromonadaceae</taxon>
        <taxon>Porphyromonas</taxon>
    </lineage>
</organism>
<dbReference type="GO" id="GO:0042274">
    <property type="term" value="P:ribosomal small subunit biogenesis"/>
    <property type="evidence" value="ECO:0007669"/>
    <property type="project" value="UniProtKB-UniRule"/>
</dbReference>
<comment type="similarity">
    <text evidence="5">Belongs to the RimM family.</text>
</comment>